<evidence type="ECO:0000256" key="3">
    <source>
        <dbReference type="ARBA" id="ARBA00022525"/>
    </source>
</evidence>
<name>A0A1B0D3A0_PHLPP</name>
<evidence type="ECO:0000256" key="4">
    <source>
        <dbReference type="ARBA" id="ARBA00022702"/>
    </source>
</evidence>
<organism evidence="9 10">
    <name type="scientific">Phlebotomus papatasi</name>
    <name type="common">Sandfly</name>
    <dbReference type="NCBI Taxonomy" id="29031"/>
    <lineage>
        <taxon>Eukaryota</taxon>
        <taxon>Metazoa</taxon>
        <taxon>Ecdysozoa</taxon>
        <taxon>Arthropoda</taxon>
        <taxon>Hexapoda</taxon>
        <taxon>Insecta</taxon>
        <taxon>Pterygota</taxon>
        <taxon>Neoptera</taxon>
        <taxon>Endopterygota</taxon>
        <taxon>Diptera</taxon>
        <taxon>Nematocera</taxon>
        <taxon>Psychodoidea</taxon>
        <taxon>Psychodidae</taxon>
        <taxon>Phlebotomus</taxon>
        <taxon>Phlebotomus</taxon>
    </lineage>
</organism>
<evidence type="ECO:0000313" key="10">
    <source>
        <dbReference type="Proteomes" id="UP000092462"/>
    </source>
</evidence>
<dbReference type="Pfam" id="PF06377">
    <property type="entry name" value="Adipokin_hormo"/>
    <property type="match status" value="1"/>
</dbReference>
<evidence type="ECO:0000256" key="1">
    <source>
        <dbReference type="ARBA" id="ARBA00004613"/>
    </source>
</evidence>
<keyword evidence="8" id="KW-0527">Neuropeptide</keyword>
<dbReference type="Proteomes" id="UP000092462">
    <property type="component" value="Unassembled WGS sequence"/>
</dbReference>
<keyword evidence="6" id="KW-0027">Amidation</keyword>
<dbReference type="EMBL" id="AJVK01023390">
    <property type="status" value="NOT_ANNOTATED_CDS"/>
    <property type="molecule type" value="Genomic_DNA"/>
</dbReference>
<accession>A0A1B0D3A0</accession>
<dbReference type="InterPro" id="IPR002047">
    <property type="entry name" value="Adipokinetic_hormone_CS"/>
</dbReference>
<dbReference type="GO" id="GO:0007218">
    <property type="term" value="P:neuropeptide signaling pathway"/>
    <property type="evidence" value="ECO:0007669"/>
    <property type="project" value="UniProtKB-KW"/>
</dbReference>
<comment type="similarity">
    <text evidence="2">Belongs to the AKH/HRTH/RPCH family.</text>
</comment>
<dbReference type="EnsemblMetazoa" id="PPAI001823-RA">
    <property type="protein sequence ID" value="PPAI001823-PA"/>
    <property type="gene ID" value="PPAI001823"/>
</dbReference>
<comment type="subcellular location">
    <subcellularLocation>
        <location evidence="1">Secreted</location>
    </subcellularLocation>
</comment>
<dbReference type="GO" id="GO:0005179">
    <property type="term" value="F:hormone activity"/>
    <property type="evidence" value="ECO:0007669"/>
    <property type="project" value="UniProtKB-KW"/>
</dbReference>
<evidence type="ECO:0000256" key="8">
    <source>
        <dbReference type="ARBA" id="ARBA00023320"/>
    </source>
</evidence>
<dbReference type="PROSITE" id="PS00256">
    <property type="entry name" value="AKH"/>
    <property type="match status" value="1"/>
</dbReference>
<proteinExistence type="inferred from homology"/>
<dbReference type="VEuPathDB" id="VectorBase:PPAI001823"/>
<evidence type="ECO:0000313" key="9">
    <source>
        <dbReference type="EnsemblMetazoa" id="PPAI001823-PA"/>
    </source>
</evidence>
<dbReference type="InterPro" id="IPR010475">
    <property type="entry name" value="AKH/RPCH_hormone"/>
</dbReference>
<dbReference type="OrthoDB" id="8196018at2759"/>
<dbReference type="AlphaFoldDB" id="A0A1B0D3A0"/>
<evidence type="ECO:0000256" key="6">
    <source>
        <dbReference type="ARBA" id="ARBA00022815"/>
    </source>
</evidence>
<evidence type="ECO:0000256" key="2">
    <source>
        <dbReference type="ARBA" id="ARBA00006145"/>
    </source>
</evidence>
<keyword evidence="10" id="KW-1185">Reference proteome</keyword>
<protein>
    <recommendedName>
        <fullName evidence="11">Adipokinetic hormone 2 preprohormone</fullName>
    </recommendedName>
</protein>
<keyword evidence="5" id="KW-0732">Signal</keyword>
<keyword evidence="7" id="KW-0873">Pyrrolidone carboxylic acid</keyword>
<reference evidence="9" key="1">
    <citation type="submission" date="2022-08" db="UniProtKB">
        <authorList>
            <consortium name="EnsemblMetazoa"/>
        </authorList>
    </citation>
    <scope>IDENTIFICATION</scope>
    <source>
        <strain evidence="9">Israel</strain>
    </source>
</reference>
<evidence type="ECO:0000256" key="7">
    <source>
        <dbReference type="ARBA" id="ARBA00023283"/>
    </source>
</evidence>
<evidence type="ECO:0008006" key="11">
    <source>
        <dbReference type="Google" id="ProtNLM"/>
    </source>
</evidence>
<keyword evidence="3" id="KW-0964">Secreted</keyword>
<dbReference type="GO" id="GO:0005576">
    <property type="term" value="C:extracellular region"/>
    <property type="evidence" value="ECO:0007669"/>
    <property type="project" value="UniProtKB-SubCell"/>
</dbReference>
<dbReference type="KEGG" id="ppap:129810129"/>
<dbReference type="VEuPathDB" id="VectorBase:PPAPM1_002508"/>
<dbReference type="RefSeq" id="XP_055716401.1">
    <property type="nucleotide sequence ID" value="XM_055860426.1"/>
</dbReference>
<evidence type="ECO:0000256" key="5">
    <source>
        <dbReference type="ARBA" id="ARBA00022729"/>
    </source>
</evidence>
<sequence>MVSQKSSILPPNLCLALAMVVILGNVSSVFAQVTFSRDWNAGKRAFEPVPSDCGSVMRTIVSLCGAITKNAHQLSLCEMKSILHSLHDDDTSGNIMLHK</sequence>
<dbReference type="GeneID" id="129810129"/>
<keyword evidence="4" id="KW-0372">Hormone</keyword>